<proteinExistence type="predicted"/>
<evidence type="ECO:0000313" key="4">
    <source>
        <dbReference type="Proteomes" id="UP000077278"/>
    </source>
</evidence>
<dbReference type="Proteomes" id="UP000077063">
    <property type="component" value="Unassembled WGS sequence"/>
</dbReference>
<dbReference type="AlphaFoldDB" id="A0ABD7KDZ9"/>
<protein>
    <submittedName>
        <fullName evidence="2">Uncharacterized protein</fullName>
    </submittedName>
</protein>
<keyword evidence="3" id="KW-1185">Reference proteome</keyword>
<evidence type="ECO:0000313" key="3">
    <source>
        <dbReference type="Proteomes" id="UP000077063"/>
    </source>
</evidence>
<evidence type="ECO:0000313" key="2">
    <source>
        <dbReference type="EMBL" id="SAB80972.1"/>
    </source>
</evidence>
<accession>A0ABD7KDZ9</accession>
<dbReference type="EMBL" id="FKDK01000001">
    <property type="protein sequence ID" value="SAA02616.1"/>
    <property type="molecule type" value="Genomic_DNA"/>
</dbReference>
<name>A0ABD7KDZ9_9ENTR</name>
<gene>
    <name evidence="2" type="ORF">SAMEA2273136_01223</name>
    <name evidence="1" type="ORF">SAMEA2273443_00234</name>
</gene>
<evidence type="ECO:0000313" key="1">
    <source>
        <dbReference type="EMBL" id="SAA02616.1"/>
    </source>
</evidence>
<organism evidence="2 4">
    <name type="scientific">Enterobacter roggenkampii</name>
    <dbReference type="NCBI Taxonomy" id="1812935"/>
    <lineage>
        <taxon>Bacteria</taxon>
        <taxon>Pseudomonadati</taxon>
        <taxon>Pseudomonadota</taxon>
        <taxon>Gammaproteobacteria</taxon>
        <taxon>Enterobacterales</taxon>
        <taxon>Enterobacteriaceae</taxon>
        <taxon>Enterobacter</taxon>
        <taxon>Enterobacter cloacae complex</taxon>
    </lineage>
</organism>
<dbReference type="EMBL" id="FKDD01000004">
    <property type="protein sequence ID" value="SAB80972.1"/>
    <property type="molecule type" value="Genomic_DNA"/>
</dbReference>
<comment type="caution">
    <text evidence="2">The sequence shown here is derived from an EMBL/GenBank/DDBJ whole genome shotgun (WGS) entry which is preliminary data.</text>
</comment>
<dbReference type="Proteomes" id="UP000077278">
    <property type="component" value="Unassembled WGS sequence"/>
</dbReference>
<reference evidence="3 4" key="1">
    <citation type="submission" date="2016-03" db="EMBL/GenBank/DDBJ databases">
        <authorList>
            <consortium name="Pathogen Informatics"/>
        </authorList>
    </citation>
    <scope>NUCLEOTIDE SEQUENCE [LARGE SCALE GENOMIC DNA]</scope>
    <source>
        <strain evidence="3">e2161</strain>
        <strain evidence="1">E2161</strain>
        <strain evidence="2">E264</strain>
        <strain evidence="4">e264</strain>
    </source>
</reference>
<sequence>MLQKEKLTYRYDVLMRPVLNFLTNNSHRKSDLVTARIGSKIDVRCERRAEIVFMNDFYIAK</sequence>